<evidence type="ECO:0000256" key="1">
    <source>
        <dbReference type="ARBA" id="ARBA00004496"/>
    </source>
</evidence>
<dbReference type="InterPro" id="IPR011890">
    <property type="entry name" value="SMC_prok"/>
</dbReference>
<protein>
    <recommendedName>
        <fullName evidence="7">Chromosome partition protein Smc</fullName>
    </recommendedName>
</protein>
<dbReference type="NCBIfam" id="TIGR02168">
    <property type="entry name" value="SMC_prok_B"/>
    <property type="match status" value="1"/>
</dbReference>
<comment type="similarity">
    <text evidence="7">Belongs to the SMC family.</text>
</comment>
<evidence type="ECO:0000313" key="9">
    <source>
        <dbReference type="EMBL" id="SNR72226.1"/>
    </source>
</evidence>
<comment type="subunit">
    <text evidence="7">Homodimer.</text>
</comment>
<comment type="function">
    <text evidence="7">Required for chromosome condensation and partitioning.</text>
</comment>
<dbReference type="GO" id="GO:0005737">
    <property type="term" value="C:cytoplasm"/>
    <property type="evidence" value="ECO:0007669"/>
    <property type="project" value="UniProtKB-SubCell"/>
</dbReference>
<keyword evidence="10" id="KW-1185">Reference proteome</keyword>
<dbReference type="Pfam" id="PF06470">
    <property type="entry name" value="SMC_hinge"/>
    <property type="match status" value="1"/>
</dbReference>
<gene>
    <name evidence="7" type="primary">smc</name>
    <name evidence="9" type="ORF">SAMN05192560_0733</name>
</gene>
<evidence type="ECO:0000256" key="7">
    <source>
        <dbReference type="HAMAP-Rule" id="MF_01894"/>
    </source>
</evidence>
<evidence type="ECO:0000256" key="6">
    <source>
        <dbReference type="ARBA" id="ARBA00023125"/>
    </source>
</evidence>
<dbReference type="CDD" id="cd03278">
    <property type="entry name" value="ABC_SMC_barmotin"/>
    <property type="match status" value="1"/>
</dbReference>
<feature type="coiled-coil region" evidence="7">
    <location>
        <begin position="679"/>
        <end position="738"/>
    </location>
</feature>
<evidence type="ECO:0000256" key="5">
    <source>
        <dbReference type="ARBA" id="ARBA00023054"/>
    </source>
</evidence>
<evidence type="ECO:0000256" key="2">
    <source>
        <dbReference type="ARBA" id="ARBA00022490"/>
    </source>
</evidence>
<comment type="subcellular location">
    <subcellularLocation>
        <location evidence="1 7">Cytoplasm</location>
    </subcellularLocation>
</comment>
<dbReference type="GO" id="GO:0006260">
    <property type="term" value="P:DNA replication"/>
    <property type="evidence" value="ECO:0007669"/>
    <property type="project" value="UniProtKB-UniRule"/>
</dbReference>
<dbReference type="InterPro" id="IPR010935">
    <property type="entry name" value="SMC_hinge"/>
</dbReference>
<dbReference type="GO" id="GO:0016887">
    <property type="term" value="F:ATP hydrolysis activity"/>
    <property type="evidence" value="ECO:0007669"/>
    <property type="project" value="InterPro"/>
</dbReference>
<keyword evidence="6 7" id="KW-0238">DNA-binding</keyword>
<dbReference type="OrthoDB" id="9808768at2"/>
<evidence type="ECO:0000256" key="3">
    <source>
        <dbReference type="ARBA" id="ARBA00022741"/>
    </source>
</evidence>
<dbReference type="Proteomes" id="UP000198305">
    <property type="component" value="Unassembled WGS sequence"/>
</dbReference>
<dbReference type="InterPro" id="IPR024704">
    <property type="entry name" value="SMC"/>
</dbReference>
<feature type="binding site" evidence="7">
    <location>
        <begin position="32"/>
        <end position="39"/>
    </location>
    <ligand>
        <name>ATP</name>
        <dbReference type="ChEBI" id="CHEBI:30616"/>
    </ligand>
</feature>
<name>A0A238YLU2_9PROT</name>
<keyword evidence="3 7" id="KW-0547">Nucleotide-binding</keyword>
<dbReference type="GO" id="GO:0030261">
    <property type="term" value="P:chromosome condensation"/>
    <property type="evidence" value="ECO:0007669"/>
    <property type="project" value="InterPro"/>
</dbReference>
<feature type="coiled-coil region" evidence="7">
    <location>
        <begin position="988"/>
        <end position="1030"/>
    </location>
</feature>
<dbReference type="AlphaFoldDB" id="A0A238YLU2"/>
<evidence type="ECO:0000256" key="4">
    <source>
        <dbReference type="ARBA" id="ARBA00022840"/>
    </source>
</evidence>
<dbReference type="PANTHER" id="PTHR43977">
    <property type="entry name" value="STRUCTURAL MAINTENANCE OF CHROMOSOMES PROTEIN 3"/>
    <property type="match status" value="1"/>
</dbReference>
<dbReference type="GO" id="GO:0007062">
    <property type="term" value="P:sister chromatid cohesion"/>
    <property type="evidence" value="ECO:0007669"/>
    <property type="project" value="InterPro"/>
</dbReference>
<feature type="domain" description="SMC hinge" evidence="8">
    <location>
        <begin position="520"/>
        <end position="621"/>
    </location>
</feature>
<dbReference type="Gene3D" id="3.40.50.300">
    <property type="entry name" value="P-loop containing nucleotide triphosphate hydrolases"/>
    <property type="match status" value="2"/>
</dbReference>
<dbReference type="EMBL" id="FZOA01000002">
    <property type="protein sequence ID" value="SNR72226.1"/>
    <property type="molecule type" value="Genomic_DNA"/>
</dbReference>
<feature type="coiled-coil region" evidence="7">
    <location>
        <begin position="272"/>
        <end position="337"/>
    </location>
</feature>
<keyword evidence="5 7" id="KW-0175">Coiled coil</keyword>
<dbReference type="RefSeq" id="WP_089374863.1">
    <property type="nucleotide sequence ID" value="NZ_FZOA01000002.1"/>
</dbReference>
<organism evidence="9 10">
    <name type="scientific">Methylobacillus rhizosphaerae</name>
    <dbReference type="NCBI Taxonomy" id="551994"/>
    <lineage>
        <taxon>Bacteria</taxon>
        <taxon>Pseudomonadati</taxon>
        <taxon>Pseudomonadota</taxon>
        <taxon>Betaproteobacteria</taxon>
        <taxon>Nitrosomonadales</taxon>
        <taxon>Methylophilaceae</taxon>
        <taxon>Methylobacillus</taxon>
    </lineage>
</organism>
<dbReference type="InterPro" id="IPR003395">
    <property type="entry name" value="RecF/RecN/SMC_N"/>
</dbReference>
<reference evidence="10" key="1">
    <citation type="submission" date="2017-06" db="EMBL/GenBank/DDBJ databases">
        <authorList>
            <person name="Varghese N."/>
            <person name="Submissions S."/>
        </authorList>
    </citation>
    <scope>NUCLEOTIDE SEQUENCE [LARGE SCALE GENOMIC DNA]</scope>
    <source>
        <strain evidence="10">Ca-68</strain>
    </source>
</reference>
<feature type="coiled-coil region" evidence="7">
    <location>
        <begin position="363"/>
        <end position="464"/>
    </location>
</feature>
<keyword evidence="4 7" id="KW-0067">ATP-binding</keyword>
<dbReference type="SMART" id="SM00968">
    <property type="entry name" value="SMC_hinge"/>
    <property type="match status" value="1"/>
</dbReference>
<keyword evidence="2 7" id="KW-0963">Cytoplasm</keyword>
<evidence type="ECO:0000313" key="10">
    <source>
        <dbReference type="Proteomes" id="UP000198305"/>
    </source>
</evidence>
<dbReference type="GO" id="GO:0003677">
    <property type="term" value="F:DNA binding"/>
    <property type="evidence" value="ECO:0007669"/>
    <property type="project" value="UniProtKB-UniRule"/>
</dbReference>
<sequence>MRLTHLKLAGFKSFVDPTTLHLHAQRVGVVGPNGCGKSNVMESIRWVLGESSAKEMRSESMSDVIFNGSGNRKLASRASVELVFDNSRGEAAGEWSQYAEIAVKRVIERDKGSTYFINNTVVRRRDVADLFLGTGLGGRAYAIIGQNTISRIVEARPEEMRVFLEEAAGVSKYKERRRETESRLRDTRENLLRVEDIRQEMGKQITRLEAQAAITLQYQELQSSLKLAQGQLWFLKHREASVRWEQSQAHVSTLGVDLESQMAMLRQSESGLEILRQQHHEAATALQSAQAAYYEANAEVSNLEQQLQHTQEARHRLQTQLQQIEIQERRLAGQQSEFSAKLDELQVQQQVMSQDETSSHASLQQLRQKLPEAERAFQSALHTHSAAQRALHEAEQAIRLEETNLRHAERHRDEAKQRLQRLQHELKQLKLPDETRLLNLQTEHEQAAAEQLSVEQQLQQAREQEQLQVDVVRGLREQLLQRERAWTQAGAEAASLRKIQSNLGKEQQLDGWLQQHGLQDGACLRLWQQLRIADGWETALEAVLGSRLNAIVTVNANIERMVVQRPPAAVAVIRAGREAMATRSSLGAVVSVQDAALEGVVQDWLGSYLIAEDHQQAEMICATLEYGQTVVTRAGDLYDRHGIQLYAQHSALHGVLERQRELDVLDAVLPGMQHEVQAAREALHEADVLQQRYRQSQQQLQQQLRDMAQSQHQRGLQIQQLQQEFQHIGQRRQVLELEITQLDGQCAQLESGYLQQRQGLQVLQASLTALQADRQTSQARRAEAEGALNLLRVAVQKAEREVQEKTFNQKLLASNIADASSRLNALQEELQALFVRRDEAAALLQASKMEHLKQNLETAINLKQQREAALTGARDHLAETESALQLQERTRMQYEQLLHPLRDKLEQSRLDEQQARLYVEQCQQQLAECGLEEGVLVQGLSANIKVSDLERRIRALDTSIEALGAVNLAALQELESERERKQYLDSQAGDLEQAIATLEDAIRRIDRETRQRLQHTYDEVNRNFAELFAELFGGGQARLEMLGDEILDTGMQVFAQPPGKKNSTIHLLSGGEKALTALALVFALFRLNPAPFCLMDEVDAPLDDSNTERFCALVKKMSERTQFLFVSHNKITMEMAQQLIGVTMQESGVSRVVEVDMATALQMHEVA</sequence>
<dbReference type="GO" id="GO:0005524">
    <property type="term" value="F:ATP binding"/>
    <property type="evidence" value="ECO:0007669"/>
    <property type="project" value="UniProtKB-UniRule"/>
</dbReference>
<dbReference type="SUPFAM" id="SSF75553">
    <property type="entry name" value="Smc hinge domain"/>
    <property type="match status" value="1"/>
</dbReference>
<comment type="domain">
    <text evidence="7">Contains large globular domains required for ATP hydrolysis at each terminus and a third globular domain forming a flexible hinge near the middle of the molecule. These domains are separated by coiled-coil structures.</text>
</comment>
<dbReference type="SUPFAM" id="SSF52540">
    <property type="entry name" value="P-loop containing nucleoside triphosphate hydrolases"/>
    <property type="match status" value="1"/>
</dbReference>
<feature type="coiled-coil region" evidence="7">
    <location>
        <begin position="170"/>
        <end position="197"/>
    </location>
</feature>
<dbReference type="GO" id="GO:0007059">
    <property type="term" value="P:chromosome segregation"/>
    <property type="evidence" value="ECO:0007669"/>
    <property type="project" value="UniProtKB-UniRule"/>
</dbReference>
<dbReference type="HAMAP" id="MF_01894">
    <property type="entry name" value="Smc_prok"/>
    <property type="match status" value="1"/>
</dbReference>
<dbReference type="InterPro" id="IPR036277">
    <property type="entry name" value="SMC_hinge_sf"/>
</dbReference>
<evidence type="ECO:0000259" key="8">
    <source>
        <dbReference type="SMART" id="SM00968"/>
    </source>
</evidence>
<proteinExistence type="inferred from homology"/>
<dbReference type="Pfam" id="PF02463">
    <property type="entry name" value="SMC_N"/>
    <property type="match status" value="1"/>
</dbReference>
<dbReference type="InterPro" id="IPR027417">
    <property type="entry name" value="P-loop_NTPase"/>
</dbReference>
<accession>A0A238YLU2</accession>
<dbReference type="FunFam" id="3.40.50.300:FF:000901">
    <property type="entry name" value="Chromosome partition protein Smc"/>
    <property type="match status" value="1"/>
</dbReference>
<dbReference type="PIRSF" id="PIRSF005719">
    <property type="entry name" value="SMC"/>
    <property type="match status" value="1"/>
</dbReference>
<dbReference type="GO" id="GO:0005694">
    <property type="term" value="C:chromosome"/>
    <property type="evidence" value="ECO:0007669"/>
    <property type="project" value="InterPro"/>
</dbReference>
<feature type="coiled-coil region" evidence="7">
    <location>
        <begin position="781"/>
        <end position="897"/>
    </location>
</feature>